<dbReference type="KEGG" id="amt:Amet_0062"/>
<dbReference type="GO" id="GO:0004655">
    <property type="term" value="F:porphobilinogen synthase activity"/>
    <property type="evidence" value="ECO:0007669"/>
    <property type="project" value="UniProtKB-EC"/>
</dbReference>
<comment type="function">
    <text evidence="10">Catalyzes an early step in the biosynthesis of tetrapyrroles. Binds two molecules of 5-aminolevulinate per subunit, each at a distinct site, and catalyzes their condensation to form porphobilinogen.</text>
</comment>
<evidence type="ECO:0000256" key="8">
    <source>
        <dbReference type="ARBA" id="ARBA00023239"/>
    </source>
</evidence>
<dbReference type="STRING" id="293826.Amet_0062"/>
<dbReference type="GO" id="GO:0008270">
    <property type="term" value="F:zinc ion binding"/>
    <property type="evidence" value="ECO:0007669"/>
    <property type="project" value="TreeGrafter"/>
</dbReference>
<comment type="pathway">
    <text evidence="2">Porphyrin-containing compound metabolism; protoporphyrin-IX biosynthesis; coproporphyrinogen-III from 5-aminolevulinate: step 1/4.</text>
</comment>
<feature type="binding site" evidence="13">
    <location>
        <position position="216"/>
    </location>
    <ligand>
        <name>5-aminolevulinate</name>
        <dbReference type="ChEBI" id="CHEBI:356416"/>
        <label>1</label>
    </ligand>
</feature>
<dbReference type="InterPro" id="IPR013785">
    <property type="entry name" value="Aldolase_TIM"/>
</dbReference>
<keyword evidence="8 16" id="KW-0456">Lyase</keyword>
<dbReference type="PANTHER" id="PTHR11458">
    <property type="entry name" value="DELTA-AMINOLEVULINIC ACID DEHYDRATASE"/>
    <property type="match status" value="1"/>
</dbReference>
<proteinExistence type="inferred from homology"/>
<dbReference type="PROSITE" id="PS00169">
    <property type="entry name" value="D_ALA_DEHYDRATASE"/>
    <property type="match status" value="1"/>
</dbReference>
<dbReference type="InterPro" id="IPR001731">
    <property type="entry name" value="ALAD"/>
</dbReference>
<evidence type="ECO:0000256" key="1">
    <source>
        <dbReference type="ARBA" id="ARBA00001947"/>
    </source>
</evidence>
<dbReference type="AlphaFoldDB" id="A6TJD7"/>
<comment type="cofactor">
    <cofactor evidence="1">
        <name>Zn(2+)</name>
        <dbReference type="ChEBI" id="CHEBI:29105"/>
    </cofactor>
</comment>
<keyword evidence="19" id="KW-1185">Reference proteome</keyword>
<evidence type="ECO:0000256" key="7">
    <source>
        <dbReference type="ARBA" id="ARBA00023133"/>
    </source>
</evidence>
<evidence type="ECO:0000256" key="15">
    <source>
        <dbReference type="PIRSR" id="PIRSR001415-5"/>
    </source>
</evidence>
<dbReference type="GO" id="GO:0006782">
    <property type="term" value="P:protoporphyrinogen IX biosynthetic process"/>
    <property type="evidence" value="ECO:0007669"/>
    <property type="project" value="UniProtKB-UniPathway"/>
</dbReference>
<name>A6TJD7_ALKMQ</name>
<dbReference type="PIRSF" id="PIRSF001415">
    <property type="entry name" value="Porphbilin_synth"/>
    <property type="match status" value="1"/>
</dbReference>
<dbReference type="eggNOG" id="COG0113">
    <property type="taxonomic scope" value="Bacteria"/>
</dbReference>
<evidence type="ECO:0000256" key="9">
    <source>
        <dbReference type="ARBA" id="ARBA00023244"/>
    </source>
</evidence>
<evidence type="ECO:0000256" key="4">
    <source>
        <dbReference type="ARBA" id="ARBA00011823"/>
    </source>
</evidence>
<dbReference type="CDD" id="cd00384">
    <property type="entry name" value="ALAD_PBGS"/>
    <property type="match status" value="1"/>
</dbReference>
<keyword evidence="14" id="KW-0479">Metal-binding</keyword>
<accession>A6TJD7</accession>
<dbReference type="PANTHER" id="PTHR11458:SF0">
    <property type="entry name" value="DELTA-AMINOLEVULINIC ACID DEHYDRATASE"/>
    <property type="match status" value="1"/>
</dbReference>
<dbReference type="SMART" id="SM01004">
    <property type="entry name" value="ALAD"/>
    <property type="match status" value="1"/>
</dbReference>
<evidence type="ECO:0000256" key="11">
    <source>
        <dbReference type="ARBA" id="ARBA00047651"/>
    </source>
</evidence>
<feature type="binding site" evidence="14">
    <location>
        <position position="121"/>
    </location>
    <ligand>
        <name>Zn(2+)</name>
        <dbReference type="ChEBI" id="CHEBI:29105"/>
        <note>catalytic</note>
    </ligand>
</feature>
<dbReference type="HOGENOM" id="CLU_035731_0_0_9"/>
<evidence type="ECO:0000256" key="3">
    <source>
        <dbReference type="ARBA" id="ARBA00008055"/>
    </source>
</evidence>
<evidence type="ECO:0000313" key="19">
    <source>
        <dbReference type="Proteomes" id="UP000001572"/>
    </source>
</evidence>
<keyword evidence="15" id="KW-0460">Magnesium</keyword>
<keyword evidence="9 16" id="KW-0627">Porphyrin biosynthesis</keyword>
<feature type="binding site" evidence="15">
    <location>
        <position position="232"/>
    </location>
    <ligand>
        <name>Mg(2+)</name>
        <dbReference type="ChEBI" id="CHEBI:18420"/>
    </ligand>
</feature>
<dbReference type="Proteomes" id="UP000001572">
    <property type="component" value="Chromosome"/>
</dbReference>
<evidence type="ECO:0000256" key="6">
    <source>
        <dbReference type="ARBA" id="ARBA00020771"/>
    </source>
</evidence>
<dbReference type="EMBL" id="CP000724">
    <property type="protein sequence ID" value="ABR46305.1"/>
    <property type="molecule type" value="Genomic_DNA"/>
</dbReference>
<evidence type="ECO:0000256" key="13">
    <source>
        <dbReference type="PIRSR" id="PIRSR001415-2"/>
    </source>
</evidence>
<dbReference type="PRINTS" id="PR00144">
    <property type="entry name" value="DALDHYDRTASE"/>
</dbReference>
<dbReference type="InterPro" id="IPR030656">
    <property type="entry name" value="ALAD_AS"/>
</dbReference>
<keyword evidence="14" id="KW-0862">Zinc</keyword>
<feature type="binding site" evidence="13">
    <location>
        <position position="273"/>
    </location>
    <ligand>
        <name>5-aminolevulinate</name>
        <dbReference type="ChEBI" id="CHEBI:356416"/>
        <label>2</label>
    </ligand>
</feature>
<evidence type="ECO:0000256" key="17">
    <source>
        <dbReference type="RuleBase" id="RU004161"/>
    </source>
</evidence>
<gene>
    <name evidence="18" type="ordered locus">Amet_0062</name>
</gene>
<dbReference type="FunFam" id="3.20.20.70:FF:000019">
    <property type="entry name" value="Delta-aminolevulinic acid dehydratase"/>
    <property type="match status" value="1"/>
</dbReference>
<comment type="similarity">
    <text evidence="3 17">Belongs to the ALAD family.</text>
</comment>
<feature type="binding site" evidence="13">
    <location>
        <position position="204"/>
    </location>
    <ligand>
        <name>5-aminolevulinate</name>
        <dbReference type="ChEBI" id="CHEBI:356416"/>
        <label>1</label>
    </ligand>
</feature>
<evidence type="ECO:0000256" key="10">
    <source>
        <dbReference type="ARBA" id="ARBA00025628"/>
    </source>
</evidence>
<reference evidence="19" key="1">
    <citation type="journal article" date="2016" name="Genome Announc.">
        <title>Complete genome sequence of Alkaliphilus metalliredigens strain QYMF, an alkaliphilic and metal-reducing bacterium isolated from borax-contaminated leachate ponds.</title>
        <authorList>
            <person name="Hwang C."/>
            <person name="Copeland A."/>
            <person name="Lucas S."/>
            <person name="Lapidus A."/>
            <person name="Barry K."/>
            <person name="Detter J.C."/>
            <person name="Glavina Del Rio T."/>
            <person name="Hammon N."/>
            <person name="Israni S."/>
            <person name="Dalin E."/>
            <person name="Tice H."/>
            <person name="Pitluck S."/>
            <person name="Chertkov O."/>
            <person name="Brettin T."/>
            <person name="Bruce D."/>
            <person name="Han C."/>
            <person name="Schmutz J."/>
            <person name="Larimer F."/>
            <person name="Land M.L."/>
            <person name="Hauser L."/>
            <person name="Kyrpides N."/>
            <person name="Mikhailova N."/>
            <person name="Ye Q."/>
            <person name="Zhou J."/>
            <person name="Richardson P."/>
            <person name="Fields M.W."/>
        </authorList>
    </citation>
    <scope>NUCLEOTIDE SEQUENCE [LARGE SCALE GENOMIC DNA]</scope>
    <source>
        <strain evidence="19">QYMF</strain>
    </source>
</reference>
<comment type="catalytic activity">
    <reaction evidence="11 16">
        <text>2 5-aminolevulinate = porphobilinogen + 2 H2O + H(+)</text>
        <dbReference type="Rhea" id="RHEA:24064"/>
        <dbReference type="ChEBI" id="CHEBI:15377"/>
        <dbReference type="ChEBI" id="CHEBI:15378"/>
        <dbReference type="ChEBI" id="CHEBI:58126"/>
        <dbReference type="ChEBI" id="CHEBI:356416"/>
        <dbReference type="EC" id="4.2.1.24"/>
    </reaction>
</comment>
<dbReference type="RefSeq" id="WP_011971214.1">
    <property type="nucleotide sequence ID" value="NC_009633.1"/>
</dbReference>
<sequence>MDLIQRPRRLRGFEAIRNIVRETTVNTSDLIYPIFVVHGEKIKREISALPGQYHLSVDMLAEEIEEISALGIQGIMIFGIPKTKDEAGSEAYHTNGIVQQAVKEVKKHRPSLLVMTDVCLCQYADHGHCGIIQNGRILNDRTLDVLANIALSHAEAGADVVAPSDMMDGRVKRIREVLDHNDFEHIPILSYSVKYASAFYGPFRSAAGSSPQFGDRKTYQMDTGNRRESLREVALDIEEGADMVMVKPALAYLDIIREVKDKFQVPLGAYQVSGEYAMIKQAAQAGLADETQMMVETLTSIKRAGADIILTYFAKEMAKWIRDQ</sequence>
<evidence type="ECO:0000256" key="2">
    <source>
        <dbReference type="ARBA" id="ARBA00004694"/>
    </source>
</evidence>
<comment type="subunit">
    <text evidence="4 16">Homooctamer.</text>
</comment>
<feature type="binding site" evidence="14">
    <location>
        <position position="129"/>
    </location>
    <ligand>
        <name>Zn(2+)</name>
        <dbReference type="ChEBI" id="CHEBI:29105"/>
        <note>catalytic</note>
    </ligand>
</feature>
<feature type="active site" description="Schiff-base intermediate with substrate" evidence="12">
    <location>
        <position position="247"/>
    </location>
</feature>
<feature type="binding site" evidence="14">
    <location>
        <position position="119"/>
    </location>
    <ligand>
        <name>Zn(2+)</name>
        <dbReference type="ChEBI" id="CHEBI:29105"/>
        <note>catalytic</note>
    </ligand>
</feature>
<dbReference type="EC" id="4.2.1.24" evidence="5 16"/>
<dbReference type="NCBIfam" id="NF006762">
    <property type="entry name" value="PRK09283.1"/>
    <property type="match status" value="1"/>
</dbReference>
<evidence type="ECO:0000256" key="16">
    <source>
        <dbReference type="RuleBase" id="RU000515"/>
    </source>
</evidence>
<dbReference type="Pfam" id="PF00490">
    <property type="entry name" value="ALAD"/>
    <property type="match status" value="1"/>
</dbReference>
<dbReference type="GO" id="GO:0005829">
    <property type="term" value="C:cytosol"/>
    <property type="evidence" value="ECO:0007669"/>
    <property type="project" value="TreeGrafter"/>
</dbReference>
<feature type="active site" description="Schiff-base intermediate with substrate" evidence="12">
    <location>
        <position position="194"/>
    </location>
</feature>
<evidence type="ECO:0000256" key="5">
    <source>
        <dbReference type="ARBA" id="ARBA00012053"/>
    </source>
</evidence>
<dbReference type="OrthoDB" id="9805001at2"/>
<organism evidence="18 19">
    <name type="scientific">Alkaliphilus metalliredigens (strain QYMF)</name>
    <dbReference type="NCBI Taxonomy" id="293826"/>
    <lineage>
        <taxon>Bacteria</taxon>
        <taxon>Bacillati</taxon>
        <taxon>Bacillota</taxon>
        <taxon>Clostridia</taxon>
        <taxon>Peptostreptococcales</taxon>
        <taxon>Natronincolaceae</taxon>
        <taxon>Alkaliphilus</taxon>
    </lineage>
</organism>
<dbReference type="Gene3D" id="3.20.20.70">
    <property type="entry name" value="Aldolase class I"/>
    <property type="match status" value="1"/>
</dbReference>
<dbReference type="SUPFAM" id="SSF51569">
    <property type="entry name" value="Aldolase"/>
    <property type="match status" value="1"/>
</dbReference>
<protein>
    <recommendedName>
        <fullName evidence="6 16">Delta-aminolevulinic acid dehydratase</fullName>
        <ecNumber evidence="5 16">4.2.1.24</ecNumber>
    </recommendedName>
</protein>
<evidence type="ECO:0000313" key="18">
    <source>
        <dbReference type="EMBL" id="ABR46305.1"/>
    </source>
</evidence>
<evidence type="ECO:0000256" key="12">
    <source>
        <dbReference type="PIRSR" id="PIRSR001415-1"/>
    </source>
</evidence>
<dbReference type="UniPathway" id="UPA00251">
    <property type="reaction ID" value="UER00318"/>
</dbReference>
<evidence type="ECO:0000256" key="14">
    <source>
        <dbReference type="PIRSR" id="PIRSR001415-3"/>
    </source>
</evidence>
<feature type="binding site" evidence="13">
    <location>
        <position position="312"/>
    </location>
    <ligand>
        <name>5-aminolevulinate</name>
        <dbReference type="ChEBI" id="CHEBI:356416"/>
        <label>2</label>
    </ligand>
</feature>
<keyword evidence="7" id="KW-0350">Heme biosynthesis</keyword>